<gene>
    <name evidence="5" type="ORF">KJ970_17520</name>
</gene>
<comment type="caution">
    <text evidence="5">The sequence shown here is derived from an EMBL/GenBank/DDBJ whole genome shotgun (WGS) entry which is preliminary data.</text>
</comment>
<proteinExistence type="predicted"/>
<dbReference type="InterPro" id="IPR000246">
    <property type="entry name" value="Peptidase_T2"/>
</dbReference>
<evidence type="ECO:0000256" key="3">
    <source>
        <dbReference type="PIRSR" id="PIRSR600246-3"/>
    </source>
</evidence>
<dbReference type="Pfam" id="PF01112">
    <property type="entry name" value="Asparaginase_2"/>
    <property type="match status" value="1"/>
</dbReference>
<dbReference type="GO" id="GO:0016787">
    <property type="term" value="F:hydrolase activity"/>
    <property type="evidence" value="ECO:0007669"/>
    <property type="project" value="InterPro"/>
</dbReference>
<organism evidence="5 6">
    <name type="scientific">Eiseniibacteriota bacterium</name>
    <dbReference type="NCBI Taxonomy" id="2212470"/>
    <lineage>
        <taxon>Bacteria</taxon>
        <taxon>Candidatus Eiseniibacteriota</taxon>
    </lineage>
</organism>
<dbReference type="EMBL" id="JAHJDP010000099">
    <property type="protein sequence ID" value="MBU2692719.1"/>
    <property type="molecule type" value="Genomic_DNA"/>
</dbReference>
<dbReference type="PANTHER" id="PTHR10188">
    <property type="entry name" value="L-ASPARAGINASE"/>
    <property type="match status" value="1"/>
</dbReference>
<name>A0A948S2P3_UNCEI</name>
<feature type="binding site" evidence="2">
    <location>
        <begin position="239"/>
        <end position="242"/>
    </location>
    <ligand>
        <name>substrate</name>
    </ligand>
</feature>
<dbReference type="Proteomes" id="UP000777784">
    <property type="component" value="Unassembled WGS sequence"/>
</dbReference>
<feature type="active site" description="Nucleophile" evidence="1">
    <location>
        <position position="211"/>
    </location>
</feature>
<reference evidence="5" key="1">
    <citation type="submission" date="2021-05" db="EMBL/GenBank/DDBJ databases">
        <title>Energy efficiency and biological interactions define the core microbiome of deep oligotrophic groundwater.</title>
        <authorList>
            <person name="Mehrshad M."/>
            <person name="Lopez-Fernandez M."/>
            <person name="Bell E."/>
            <person name="Bernier-Latmani R."/>
            <person name="Bertilsson S."/>
            <person name="Dopson M."/>
        </authorList>
    </citation>
    <scope>NUCLEOTIDE SEQUENCE</scope>
    <source>
        <strain evidence="5">Modern_marine.mb.64</strain>
    </source>
</reference>
<evidence type="ECO:0000256" key="4">
    <source>
        <dbReference type="SAM" id="MobiDB-lite"/>
    </source>
</evidence>
<feature type="site" description="Cleavage; by autolysis" evidence="3">
    <location>
        <begin position="210"/>
        <end position="211"/>
    </location>
</feature>
<feature type="region of interest" description="Disordered" evidence="4">
    <location>
        <begin position="171"/>
        <end position="203"/>
    </location>
</feature>
<protein>
    <submittedName>
        <fullName evidence="5">Isoaspartyl peptidase/L-asparaginase</fullName>
    </submittedName>
</protein>
<dbReference type="AlphaFoldDB" id="A0A948S2P3"/>
<evidence type="ECO:0000256" key="1">
    <source>
        <dbReference type="PIRSR" id="PIRSR600246-1"/>
    </source>
</evidence>
<accession>A0A948S2P3</accession>
<dbReference type="PANTHER" id="PTHR10188:SF13">
    <property type="entry name" value="ISOASPARTYL PEPTIDASE_L-ASPARAGINASE 2-RELATED"/>
    <property type="match status" value="1"/>
</dbReference>
<evidence type="ECO:0000256" key="2">
    <source>
        <dbReference type="PIRSR" id="PIRSR600246-2"/>
    </source>
</evidence>
<evidence type="ECO:0000313" key="6">
    <source>
        <dbReference type="Proteomes" id="UP000777784"/>
    </source>
</evidence>
<feature type="compositionally biased region" description="Gly residues" evidence="4">
    <location>
        <begin position="183"/>
        <end position="203"/>
    </location>
</feature>
<sequence length="341" mass="36074">MKACILCHGGVGASASAVDGTAAAAAAGAAYLRQNALDAVVEATKVLEDDPRFNAGTGANFRLDGRTIEYDAGVMDSRGRVGAIAAASGMRYPILLARAVLDSPHHLLAGEGANRLAQRLKLERRQQTPERTHEKYRRALEQLLSRQPHSFAQAAWHRENWRDFWNFDGRPPRRRTTDPTRGGAWGGAKGGARGGARGGAGRGAGEFSCDTVGAVARDSRGRFAVSNSTGGTTLMLYGRVGDSPLVGCGFFAGPAGAVTTTGVGEEIINRLLAFRVYQWMEEGATPQEACAQGAGLFPRRIPVGILAVNRESEGVAASREMPWAGVIMDKPGSMKSIILPS</sequence>
<dbReference type="InterPro" id="IPR029055">
    <property type="entry name" value="Ntn_hydrolases_N"/>
</dbReference>
<dbReference type="CDD" id="cd04703">
    <property type="entry name" value="Asparaginase_2_like_1"/>
    <property type="match status" value="1"/>
</dbReference>
<feature type="binding site" evidence="2">
    <location>
        <begin position="261"/>
        <end position="264"/>
    </location>
    <ligand>
        <name>substrate</name>
    </ligand>
</feature>
<evidence type="ECO:0000313" key="5">
    <source>
        <dbReference type="EMBL" id="MBU2692719.1"/>
    </source>
</evidence>
<dbReference type="Gene3D" id="3.60.20.30">
    <property type="entry name" value="(Glycosyl)asparaginase"/>
    <property type="match status" value="1"/>
</dbReference>
<dbReference type="SUPFAM" id="SSF56235">
    <property type="entry name" value="N-terminal nucleophile aminohydrolases (Ntn hydrolases)"/>
    <property type="match status" value="1"/>
</dbReference>